<dbReference type="InterPro" id="IPR000618">
    <property type="entry name" value="Insect_cuticle"/>
</dbReference>
<dbReference type="Gene3D" id="3.30.70.270">
    <property type="match status" value="1"/>
</dbReference>
<evidence type="ECO:0000313" key="3">
    <source>
        <dbReference type="EMBL" id="KAL1122007.1"/>
    </source>
</evidence>
<name>A0ABD0YG42_9HEMI</name>
<proteinExistence type="predicted"/>
<dbReference type="PROSITE" id="PS51155">
    <property type="entry name" value="CHIT_BIND_RR_2"/>
    <property type="match status" value="3"/>
</dbReference>
<protein>
    <submittedName>
        <fullName evidence="3">Uncharacterized protein</fullName>
    </submittedName>
</protein>
<keyword evidence="1 2" id="KW-0193">Cuticle</keyword>
<accession>A0ABD0YG42</accession>
<dbReference type="Pfam" id="PF00379">
    <property type="entry name" value="Chitin_bind_4"/>
    <property type="match status" value="3"/>
</dbReference>
<evidence type="ECO:0000256" key="2">
    <source>
        <dbReference type="PROSITE-ProRule" id="PRU00497"/>
    </source>
</evidence>
<dbReference type="EMBL" id="JBFDAA010000014">
    <property type="protein sequence ID" value="KAL1122007.1"/>
    <property type="molecule type" value="Genomic_DNA"/>
</dbReference>
<dbReference type="PANTHER" id="PTHR10380">
    <property type="entry name" value="CUTICLE PROTEIN"/>
    <property type="match status" value="1"/>
</dbReference>
<dbReference type="InterPro" id="IPR043502">
    <property type="entry name" value="DNA/RNA_pol_sf"/>
</dbReference>
<evidence type="ECO:0000313" key="4">
    <source>
        <dbReference type="Proteomes" id="UP001558652"/>
    </source>
</evidence>
<organism evidence="3 4">
    <name type="scientific">Ranatra chinensis</name>
    <dbReference type="NCBI Taxonomy" id="642074"/>
    <lineage>
        <taxon>Eukaryota</taxon>
        <taxon>Metazoa</taxon>
        <taxon>Ecdysozoa</taxon>
        <taxon>Arthropoda</taxon>
        <taxon>Hexapoda</taxon>
        <taxon>Insecta</taxon>
        <taxon>Pterygota</taxon>
        <taxon>Neoptera</taxon>
        <taxon>Paraneoptera</taxon>
        <taxon>Hemiptera</taxon>
        <taxon>Heteroptera</taxon>
        <taxon>Panheteroptera</taxon>
        <taxon>Nepomorpha</taxon>
        <taxon>Nepidae</taxon>
        <taxon>Ranatrinae</taxon>
        <taxon>Ranatra</taxon>
    </lineage>
</organism>
<reference evidence="3 4" key="1">
    <citation type="submission" date="2024-07" db="EMBL/GenBank/DDBJ databases">
        <title>Chromosome-level genome assembly of the water stick insect Ranatra chinensis (Heteroptera: Nepidae).</title>
        <authorList>
            <person name="Liu X."/>
        </authorList>
    </citation>
    <scope>NUCLEOTIDE SEQUENCE [LARGE SCALE GENOMIC DNA]</scope>
    <source>
        <strain evidence="3">Cailab_2021Rc</strain>
        <tissue evidence="3">Muscle</tissue>
    </source>
</reference>
<dbReference type="GO" id="GO:0071897">
    <property type="term" value="P:DNA biosynthetic process"/>
    <property type="evidence" value="ECO:0007669"/>
    <property type="project" value="UniProtKB-ARBA"/>
</dbReference>
<sequence>MEDMLDRMNGAKVFSIVDWKAGHHQIRMRPDDIEKTAFQFEQGYENDSVVRREEGYFNKGVWTVTGYCSWVDPDGHFHEFSFTADDKGFRILPDVPGEGASITAMSTKFRTSLLAYCALLIAASCRSIDGIQREFGIDNYSFSYKNDSVVRREEGYFNKGVWTVTGYCSWVDPDGHFHEFSFTADDKGFRILPENLYRELNKLMSEDLQDIQSQKGGELHVPIFVIYQASLLAFFTLLLTAKCRPIDDFDVNSYSFRYESKGVVRSEYGYFNGGIWTVVGYYTWLDPDGQLHRFSFTADDKGFRILPVGTPTGLGSLEANHLDW</sequence>
<keyword evidence="4" id="KW-1185">Reference proteome</keyword>
<dbReference type="Gene3D" id="3.10.10.10">
    <property type="entry name" value="HIV Type 1 Reverse Transcriptase, subunit A, domain 1"/>
    <property type="match status" value="1"/>
</dbReference>
<dbReference type="PANTHER" id="PTHR10380:SF173">
    <property type="entry name" value="CUTICULAR PROTEIN 47EF, ISOFORM C-RELATED"/>
    <property type="match status" value="1"/>
</dbReference>
<dbReference type="InterPro" id="IPR043128">
    <property type="entry name" value="Rev_trsase/Diguanyl_cyclase"/>
</dbReference>
<gene>
    <name evidence="3" type="ORF">AAG570_003414</name>
</gene>
<dbReference type="InterPro" id="IPR050468">
    <property type="entry name" value="Cuticle_Struct_Prot"/>
</dbReference>
<evidence type="ECO:0000256" key="1">
    <source>
        <dbReference type="ARBA" id="ARBA00022460"/>
    </source>
</evidence>
<comment type="caution">
    <text evidence="3">The sequence shown here is derived from an EMBL/GenBank/DDBJ whole genome shotgun (WGS) entry which is preliminary data.</text>
</comment>
<dbReference type="AlphaFoldDB" id="A0ABD0YG42"/>
<dbReference type="GO" id="GO:0042302">
    <property type="term" value="F:structural constituent of cuticle"/>
    <property type="evidence" value="ECO:0007669"/>
    <property type="project" value="UniProtKB-UniRule"/>
</dbReference>
<dbReference type="SUPFAM" id="SSF56672">
    <property type="entry name" value="DNA/RNA polymerases"/>
    <property type="match status" value="1"/>
</dbReference>
<dbReference type="Proteomes" id="UP001558652">
    <property type="component" value="Unassembled WGS sequence"/>
</dbReference>